<gene>
    <name evidence="3" type="ORF">SAMN02910315_00705</name>
</gene>
<dbReference type="Pfam" id="PF04909">
    <property type="entry name" value="Amidohydro_2"/>
    <property type="match status" value="1"/>
</dbReference>
<evidence type="ECO:0000259" key="2">
    <source>
        <dbReference type="Pfam" id="PF04909"/>
    </source>
</evidence>
<evidence type="ECO:0000313" key="3">
    <source>
        <dbReference type="EMBL" id="SDA46406.1"/>
    </source>
</evidence>
<dbReference type="RefSeq" id="WP_149731322.1">
    <property type="nucleotide sequence ID" value="NZ_FMXB01000004.1"/>
</dbReference>
<keyword evidence="1" id="KW-0456">Lyase</keyword>
<proteinExistence type="predicted"/>
<evidence type="ECO:0000256" key="1">
    <source>
        <dbReference type="ARBA" id="ARBA00023239"/>
    </source>
</evidence>
<sequence>MQKVINAHCHIYPEKIASKAVMGIRDFYDLDMSLNGKIDGLLEDGNRVGVVHYLVHSVATTPKQVRSINEFISGEVKSHPDIFTGFGTLHPDSEDIPGDVDYLLELGLKGVKLHPDFQLFALNEERAFRIGEAINDADIPVLIHCGDFRYSYSNPEQLKPFLDKFPDMTVIGAHFAGWSMWEEATSKLAGTPNLYVDLSSSLYALSPETAKELIHAYGADKVLWGTDYPMWESESEMEYFNKIDLTDEERSMILYENAAKLLKID</sequence>
<feature type="domain" description="Amidohydrolase-related" evidence="2">
    <location>
        <begin position="31"/>
        <end position="263"/>
    </location>
</feature>
<dbReference type="GO" id="GO:0016787">
    <property type="term" value="F:hydrolase activity"/>
    <property type="evidence" value="ECO:0007669"/>
    <property type="project" value="InterPro"/>
</dbReference>
<dbReference type="STRING" id="230361.sm9_1057"/>
<dbReference type="GO" id="GO:0019748">
    <property type="term" value="P:secondary metabolic process"/>
    <property type="evidence" value="ECO:0007669"/>
    <property type="project" value="TreeGrafter"/>
</dbReference>
<dbReference type="InterPro" id="IPR006680">
    <property type="entry name" value="Amidohydro-rel"/>
</dbReference>
<dbReference type="PANTHER" id="PTHR21240">
    <property type="entry name" value="2-AMINO-3-CARBOXYLMUCONATE-6-SEMIALDEHYDE DECARBOXYLASE"/>
    <property type="match status" value="1"/>
</dbReference>
<organism evidence="3 4">
    <name type="scientific">Methanobrevibacter millerae</name>
    <dbReference type="NCBI Taxonomy" id="230361"/>
    <lineage>
        <taxon>Archaea</taxon>
        <taxon>Methanobacteriati</taxon>
        <taxon>Methanobacteriota</taxon>
        <taxon>Methanomada group</taxon>
        <taxon>Methanobacteria</taxon>
        <taxon>Methanobacteriales</taxon>
        <taxon>Methanobacteriaceae</taxon>
        <taxon>Methanobrevibacter</taxon>
    </lineage>
</organism>
<name>A0A1G5VLW4_9EURY</name>
<dbReference type="Proteomes" id="UP000323439">
    <property type="component" value="Unassembled WGS sequence"/>
</dbReference>
<dbReference type="AlphaFoldDB" id="A0A1G5VLW4"/>
<dbReference type="GO" id="GO:0016831">
    <property type="term" value="F:carboxy-lyase activity"/>
    <property type="evidence" value="ECO:0007669"/>
    <property type="project" value="InterPro"/>
</dbReference>
<evidence type="ECO:0000313" key="4">
    <source>
        <dbReference type="Proteomes" id="UP000323439"/>
    </source>
</evidence>
<dbReference type="EMBL" id="FMXB01000004">
    <property type="protein sequence ID" value="SDA46406.1"/>
    <property type="molecule type" value="Genomic_DNA"/>
</dbReference>
<protein>
    <recommendedName>
        <fullName evidence="2">Amidohydrolase-related domain-containing protein</fullName>
    </recommendedName>
</protein>
<dbReference type="InterPro" id="IPR032465">
    <property type="entry name" value="ACMSD"/>
</dbReference>
<dbReference type="SUPFAM" id="SSF51556">
    <property type="entry name" value="Metallo-dependent hydrolases"/>
    <property type="match status" value="1"/>
</dbReference>
<dbReference type="GO" id="GO:0005737">
    <property type="term" value="C:cytoplasm"/>
    <property type="evidence" value="ECO:0007669"/>
    <property type="project" value="TreeGrafter"/>
</dbReference>
<dbReference type="Gene3D" id="3.20.20.140">
    <property type="entry name" value="Metal-dependent hydrolases"/>
    <property type="match status" value="1"/>
</dbReference>
<dbReference type="OrthoDB" id="34429at2157"/>
<reference evidence="3 4" key="1">
    <citation type="submission" date="2016-10" db="EMBL/GenBank/DDBJ databases">
        <authorList>
            <person name="Varghese N."/>
            <person name="Submissions S."/>
        </authorList>
    </citation>
    <scope>NUCLEOTIDE SEQUENCE [LARGE SCALE GENOMIC DNA]</scope>
    <source>
        <strain evidence="3 4">DSM 16643</strain>
    </source>
</reference>
<dbReference type="InterPro" id="IPR032466">
    <property type="entry name" value="Metal_Hydrolase"/>
</dbReference>
<dbReference type="PANTHER" id="PTHR21240:SF28">
    <property type="entry name" value="ISO-OROTATE DECARBOXYLASE (EUROFUNG)"/>
    <property type="match status" value="1"/>
</dbReference>
<accession>A0A1G5VLW4</accession>
<dbReference type="CDD" id="cd01292">
    <property type="entry name" value="metallo-dependent_hydrolases"/>
    <property type="match status" value="1"/>
</dbReference>
<keyword evidence="4" id="KW-1185">Reference proteome</keyword>